<comment type="subcellular location">
    <subcellularLocation>
        <location evidence="2">Membrane</location>
        <topology evidence="2">Multi-pass membrane protein</topology>
    </subcellularLocation>
</comment>
<evidence type="ECO:0000256" key="11">
    <source>
        <dbReference type="ARBA" id="ARBA00023012"/>
    </source>
</evidence>
<dbReference type="CDD" id="cd00082">
    <property type="entry name" value="HisKA"/>
    <property type="match status" value="1"/>
</dbReference>
<keyword evidence="11" id="KW-0902">Two-component regulatory system</keyword>
<dbReference type="Pfam" id="PF00512">
    <property type="entry name" value="HisKA"/>
    <property type="match status" value="1"/>
</dbReference>
<dbReference type="Pfam" id="PF02518">
    <property type="entry name" value="HATPase_c"/>
    <property type="match status" value="1"/>
</dbReference>
<dbReference type="GO" id="GO:0000155">
    <property type="term" value="F:phosphorelay sensor kinase activity"/>
    <property type="evidence" value="ECO:0007669"/>
    <property type="project" value="InterPro"/>
</dbReference>
<evidence type="ECO:0000259" key="14">
    <source>
        <dbReference type="PROSITE" id="PS50109"/>
    </source>
</evidence>
<feature type="transmembrane region" description="Helical" evidence="13">
    <location>
        <begin position="80"/>
        <end position="98"/>
    </location>
</feature>
<dbReference type="SMART" id="SM00387">
    <property type="entry name" value="HATPase_c"/>
    <property type="match status" value="1"/>
</dbReference>
<keyword evidence="4" id="KW-0597">Phosphoprotein</keyword>
<dbReference type="Gene3D" id="3.30.565.10">
    <property type="entry name" value="Histidine kinase-like ATPase, C-terminal domain"/>
    <property type="match status" value="1"/>
</dbReference>
<gene>
    <name evidence="15" type="ORF">C4N25_09515</name>
</gene>
<dbReference type="GO" id="GO:0005524">
    <property type="term" value="F:ATP binding"/>
    <property type="evidence" value="ECO:0007669"/>
    <property type="project" value="UniProtKB-KW"/>
</dbReference>
<dbReference type="SUPFAM" id="SSF55874">
    <property type="entry name" value="ATPase domain of HSP90 chaperone/DNA topoisomerase II/histidine kinase"/>
    <property type="match status" value="1"/>
</dbReference>
<dbReference type="PANTHER" id="PTHR45569:SF1">
    <property type="entry name" value="SENSOR PROTEIN KDPD"/>
    <property type="match status" value="1"/>
</dbReference>
<dbReference type="PRINTS" id="PR00344">
    <property type="entry name" value="BCTRLSENSOR"/>
</dbReference>
<dbReference type="Proteomes" id="UP000251634">
    <property type="component" value="Unassembled WGS sequence"/>
</dbReference>
<dbReference type="CDD" id="cd00075">
    <property type="entry name" value="HATPase"/>
    <property type="match status" value="1"/>
</dbReference>
<evidence type="ECO:0000256" key="2">
    <source>
        <dbReference type="ARBA" id="ARBA00004141"/>
    </source>
</evidence>
<dbReference type="EMBL" id="PRKZ01000006">
    <property type="protein sequence ID" value="RAW49226.1"/>
    <property type="molecule type" value="Genomic_DNA"/>
</dbReference>
<dbReference type="InterPro" id="IPR025201">
    <property type="entry name" value="KdpD_TM"/>
</dbReference>
<dbReference type="AlphaFoldDB" id="A0A329TL08"/>
<feature type="domain" description="Histidine kinase" evidence="14">
    <location>
        <begin position="122"/>
        <end position="339"/>
    </location>
</feature>
<keyword evidence="6 13" id="KW-0812">Transmembrane</keyword>
<protein>
    <recommendedName>
        <fullName evidence="3">histidine kinase</fullName>
        <ecNumber evidence="3">2.7.13.3</ecNumber>
    </recommendedName>
</protein>
<proteinExistence type="predicted"/>
<keyword evidence="12 13" id="KW-0472">Membrane</keyword>
<evidence type="ECO:0000256" key="10">
    <source>
        <dbReference type="ARBA" id="ARBA00022989"/>
    </source>
</evidence>
<dbReference type="SUPFAM" id="SSF47384">
    <property type="entry name" value="Homodimeric domain of signal transducing histidine kinase"/>
    <property type="match status" value="1"/>
</dbReference>
<name>A0A329TL08_9FIRM</name>
<dbReference type="PROSITE" id="PS50109">
    <property type="entry name" value="HIS_KIN"/>
    <property type="match status" value="1"/>
</dbReference>
<evidence type="ECO:0000256" key="5">
    <source>
        <dbReference type="ARBA" id="ARBA00022679"/>
    </source>
</evidence>
<evidence type="ECO:0000256" key="8">
    <source>
        <dbReference type="ARBA" id="ARBA00022777"/>
    </source>
</evidence>
<dbReference type="InterPro" id="IPR038318">
    <property type="entry name" value="KdpD_sf"/>
</dbReference>
<dbReference type="GO" id="GO:0005886">
    <property type="term" value="C:plasma membrane"/>
    <property type="evidence" value="ECO:0007669"/>
    <property type="project" value="TreeGrafter"/>
</dbReference>
<evidence type="ECO:0000256" key="9">
    <source>
        <dbReference type="ARBA" id="ARBA00022840"/>
    </source>
</evidence>
<evidence type="ECO:0000256" key="3">
    <source>
        <dbReference type="ARBA" id="ARBA00012438"/>
    </source>
</evidence>
<evidence type="ECO:0000256" key="12">
    <source>
        <dbReference type="ARBA" id="ARBA00023136"/>
    </source>
</evidence>
<dbReference type="Gene3D" id="1.20.120.620">
    <property type="entry name" value="Backbone structure of the membrane domain of e. Coli histidine kinase receptor kdpd"/>
    <property type="match status" value="1"/>
</dbReference>
<dbReference type="PANTHER" id="PTHR45569">
    <property type="entry name" value="SENSOR PROTEIN KDPD"/>
    <property type="match status" value="1"/>
</dbReference>
<dbReference type="InterPro" id="IPR036890">
    <property type="entry name" value="HATPase_C_sf"/>
</dbReference>
<dbReference type="InterPro" id="IPR036097">
    <property type="entry name" value="HisK_dim/P_sf"/>
</dbReference>
<dbReference type="Gene3D" id="1.10.287.130">
    <property type="match status" value="1"/>
</dbReference>
<dbReference type="EC" id="2.7.13.3" evidence="3"/>
<dbReference type="InterPro" id="IPR003594">
    <property type="entry name" value="HATPase_dom"/>
</dbReference>
<evidence type="ECO:0000256" key="13">
    <source>
        <dbReference type="SAM" id="Phobius"/>
    </source>
</evidence>
<dbReference type="Pfam" id="PF13493">
    <property type="entry name" value="DUF4118"/>
    <property type="match status" value="1"/>
</dbReference>
<feature type="transmembrane region" description="Helical" evidence="13">
    <location>
        <begin position="48"/>
        <end position="65"/>
    </location>
</feature>
<evidence type="ECO:0000313" key="15">
    <source>
        <dbReference type="EMBL" id="RAW49226.1"/>
    </source>
</evidence>
<accession>A0A329TL08</accession>
<evidence type="ECO:0000256" key="1">
    <source>
        <dbReference type="ARBA" id="ARBA00000085"/>
    </source>
</evidence>
<keyword evidence="8 15" id="KW-0418">Kinase</keyword>
<dbReference type="InterPro" id="IPR003661">
    <property type="entry name" value="HisK_dim/P_dom"/>
</dbReference>
<keyword evidence="7" id="KW-0547">Nucleotide-binding</keyword>
<dbReference type="InterPro" id="IPR004358">
    <property type="entry name" value="Sig_transdc_His_kin-like_C"/>
</dbReference>
<evidence type="ECO:0000313" key="16">
    <source>
        <dbReference type="Proteomes" id="UP000251634"/>
    </source>
</evidence>
<reference evidence="15 16" key="1">
    <citation type="submission" date="2018-02" db="EMBL/GenBank/DDBJ databases">
        <title>Complete genome sequencing of Faecalibacterium prausnitzii strains isolated from the human gut.</title>
        <authorList>
            <person name="Fitzgerald B.C."/>
            <person name="Shkoporov A.N."/>
            <person name="Ross P.R."/>
            <person name="Hill C."/>
        </authorList>
    </citation>
    <scope>NUCLEOTIDE SEQUENCE [LARGE SCALE GENOMIC DNA]</scope>
    <source>
        <strain evidence="15 16">APC942/8-14-2</strain>
    </source>
</reference>
<dbReference type="InterPro" id="IPR052023">
    <property type="entry name" value="Histidine_kinase_KdpD"/>
</dbReference>
<evidence type="ECO:0000256" key="4">
    <source>
        <dbReference type="ARBA" id="ARBA00022553"/>
    </source>
</evidence>
<comment type="catalytic activity">
    <reaction evidence="1">
        <text>ATP + protein L-histidine = ADP + protein N-phospho-L-histidine.</text>
        <dbReference type="EC" id="2.7.13.3"/>
    </reaction>
</comment>
<keyword evidence="9" id="KW-0067">ATP-binding</keyword>
<evidence type="ECO:0000256" key="7">
    <source>
        <dbReference type="ARBA" id="ARBA00022741"/>
    </source>
</evidence>
<dbReference type="SMART" id="SM00388">
    <property type="entry name" value="HisKA"/>
    <property type="match status" value="1"/>
</dbReference>
<evidence type="ECO:0000256" key="6">
    <source>
        <dbReference type="ARBA" id="ARBA00022692"/>
    </source>
</evidence>
<comment type="caution">
    <text evidence="15">The sequence shown here is derived from an EMBL/GenBank/DDBJ whole genome shotgun (WGS) entry which is preliminary data.</text>
</comment>
<keyword evidence="5" id="KW-0808">Transferase</keyword>
<organism evidence="15 16">
    <name type="scientific">Faecalibacterium prausnitzii</name>
    <dbReference type="NCBI Taxonomy" id="853"/>
    <lineage>
        <taxon>Bacteria</taxon>
        <taxon>Bacillati</taxon>
        <taxon>Bacillota</taxon>
        <taxon>Clostridia</taxon>
        <taxon>Eubacteriales</taxon>
        <taxon>Oscillospiraceae</taxon>
        <taxon>Faecalibacterium</taxon>
    </lineage>
</organism>
<keyword evidence="10 13" id="KW-1133">Transmembrane helix</keyword>
<dbReference type="InterPro" id="IPR005467">
    <property type="entry name" value="His_kinase_dom"/>
</dbReference>
<sequence length="349" mass="38178">MLVLGGALAAAIAGVAAIQAVSGRIDGVASMVFVLAAFFVSMYTEGYLWGVAASVIGMLAVNFAFRSPYFAFNFTLPENLFSGAVMLVVSIMTSTLTTRVKKQEQLRMESETEKMRANLLRAVSHDLRTPLTSIYGACSTVIENYDSLGREQKLKLLGEVCEDAQWLNRMVENLLSVTRIDSEKVSVKKTPTVLEELIDTVLVKFKKTHPGVNIHVELPDDFIVIPMDSMLIRQVLTNLLENAVLHAEGMTKLTLRVFTLGNRAVFEVADNGCGIPKERLRTLFTGTLPSESEADSGKHGMGIGLSVCAAIIKAHGGEIKAESKPGEGTTIRFWLETEEIETEETEDEQ</sequence>